<dbReference type="AlphaFoldDB" id="A0A9P6ZMF4"/>
<dbReference type="OrthoDB" id="3157803at2759"/>
<reference evidence="1" key="1">
    <citation type="journal article" date="2020" name="New Phytol.">
        <title>Comparative genomics reveals dynamic genome evolution in host specialist ectomycorrhizal fungi.</title>
        <authorList>
            <person name="Lofgren L.A."/>
            <person name="Nguyen N.H."/>
            <person name="Vilgalys R."/>
            <person name="Ruytinx J."/>
            <person name="Liao H.L."/>
            <person name="Branco S."/>
            <person name="Kuo A."/>
            <person name="LaButti K."/>
            <person name="Lipzen A."/>
            <person name="Andreopoulos W."/>
            <person name="Pangilinan J."/>
            <person name="Riley R."/>
            <person name="Hundley H."/>
            <person name="Na H."/>
            <person name="Barry K."/>
            <person name="Grigoriev I.V."/>
            <person name="Stajich J.E."/>
            <person name="Kennedy P.G."/>
        </authorList>
    </citation>
    <scope>NUCLEOTIDE SEQUENCE</scope>
    <source>
        <strain evidence="1">DOB743</strain>
    </source>
</reference>
<accession>A0A9P6ZMF4</accession>
<evidence type="ECO:0000313" key="2">
    <source>
        <dbReference type="Proteomes" id="UP000714275"/>
    </source>
</evidence>
<proteinExistence type="predicted"/>
<protein>
    <submittedName>
        <fullName evidence="1">Uncharacterized protein</fullName>
    </submittedName>
</protein>
<keyword evidence="2" id="KW-1185">Reference proteome</keyword>
<evidence type="ECO:0000313" key="1">
    <source>
        <dbReference type="EMBL" id="KAG1771365.1"/>
    </source>
</evidence>
<organism evidence="1 2">
    <name type="scientific">Suillus placidus</name>
    <dbReference type="NCBI Taxonomy" id="48579"/>
    <lineage>
        <taxon>Eukaryota</taxon>
        <taxon>Fungi</taxon>
        <taxon>Dikarya</taxon>
        <taxon>Basidiomycota</taxon>
        <taxon>Agaricomycotina</taxon>
        <taxon>Agaricomycetes</taxon>
        <taxon>Agaricomycetidae</taxon>
        <taxon>Boletales</taxon>
        <taxon>Suillineae</taxon>
        <taxon>Suillaceae</taxon>
        <taxon>Suillus</taxon>
    </lineage>
</organism>
<comment type="caution">
    <text evidence="1">The sequence shown here is derived from an EMBL/GenBank/DDBJ whole genome shotgun (WGS) entry which is preliminary data.</text>
</comment>
<sequence>MFTKVRKVCQFSREDVLHAVAKFVVCDDQSLAVANKATFRNCLVTMRPVAMKTDIPSAHDITTYIHNAFLDFFVQLKSDIQVNDFYYHSALVLATD</sequence>
<dbReference type="EMBL" id="JABBWD010000059">
    <property type="protein sequence ID" value="KAG1771365.1"/>
    <property type="molecule type" value="Genomic_DNA"/>
</dbReference>
<gene>
    <name evidence="1" type="ORF">EV702DRAFT_977374</name>
</gene>
<name>A0A9P6ZMF4_9AGAM</name>
<dbReference type="Proteomes" id="UP000714275">
    <property type="component" value="Unassembled WGS sequence"/>
</dbReference>